<feature type="domain" description="ABC transporter" evidence="3">
    <location>
        <begin position="28"/>
        <end position="274"/>
    </location>
</feature>
<dbReference type="InterPro" id="IPR027417">
    <property type="entry name" value="P-loop_NTPase"/>
</dbReference>
<protein>
    <submittedName>
        <fullName evidence="4">Sugar ABC transporter ATP-binding protein</fullName>
    </submittedName>
</protein>
<keyword evidence="1" id="KW-0547">Nucleotide-binding</keyword>
<keyword evidence="2 4" id="KW-0067">ATP-binding</keyword>
<keyword evidence="5" id="KW-1185">Reference proteome</keyword>
<dbReference type="InterPro" id="IPR050107">
    <property type="entry name" value="ABC_carbohydrate_import_ATPase"/>
</dbReference>
<organism evidence="4 5">
    <name type="scientific">Naasia lichenicola</name>
    <dbReference type="NCBI Taxonomy" id="2565933"/>
    <lineage>
        <taxon>Bacteria</taxon>
        <taxon>Bacillati</taxon>
        <taxon>Actinomycetota</taxon>
        <taxon>Actinomycetes</taxon>
        <taxon>Micrococcales</taxon>
        <taxon>Microbacteriaceae</taxon>
        <taxon>Naasia</taxon>
    </lineage>
</organism>
<dbReference type="PROSITE" id="PS00211">
    <property type="entry name" value="ABC_TRANSPORTER_1"/>
    <property type="match status" value="1"/>
</dbReference>
<evidence type="ECO:0000256" key="1">
    <source>
        <dbReference type="ARBA" id="ARBA00022741"/>
    </source>
</evidence>
<dbReference type="PANTHER" id="PTHR43790">
    <property type="entry name" value="CARBOHYDRATE TRANSPORT ATP-BINDING PROTEIN MG119-RELATED"/>
    <property type="match status" value="1"/>
</dbReference>
<dbReference type="SUPFAM" id="SSF52540">
    <property type="entry name" value="P-loop containing nucleoside triphosphate hydrolases"/>
    <property type="match status" value="1"/>
</dbReference>
<dbReference type="Pfam" id="PF00005">
    <property type="entry name" value="ABC_tran"/>
    <property type="match status" value="1"/>
</dbReference>
<dbReference type="EMBL" id="SSSM01000003">
    <property type="protein sequence ID" value="THG31614.1"/>
    <property type="molecule type" value="Genomic_DNA"/>
</dbReference>
<dbReference type="InterPro" id="IPR017871">
    <property type="entry name" value="ABC_transporter-like_CS"/>
</dbReference>
<dbReference type="SMART" id="SM00382">
    <property type="entry name" value="AAA"/>
    <property type="match status" value="1"/>
</dbReference>
<accession>A0A4S4FN33</accession>
<reference evidence="4 5" key="1">
    <citation type="submission" date="2019-04" db="EMBL/GenBank/DDBJ databases">
        <authorList>
            <person name="Jiang L."/>
        </authorList>
    </citation>
    <scope>NUCLEOTIDE SEQUENCE [LARGE SCALE GENOMIC DNA]</scope>
    <source>
        <strain evidence="4 5">YIM 131853</strain>
    </source>
</reference>
<dbReference type="GO" id="GO:0005524">
    <property type="term" value="F:ATP binding"/>
    <property type="evidence" value="ECO:0007669"/>
    <property type="project" value="UniProtKB-KW"/>
</dbReference>
<dbReference type="GO" id="GO:0016887">
    <property type="term" value="F:ATP hydrolysis activity"/>
    <property type="evidence" value="ECO:0007669"/>
    <property type="project" value="InterPro"/>
</dbReference>
<dbReference type="AlphaFoldDB" id="A0A4S4FN33"/>
<sequence length="284" mass="30056">MPCPRPRPLQRSAEMTTSSIGTPAIPALRLSGIDLHYGFVKALDSVDFEVRPGEVVAVLGDNGAGKSTLLKVMSGAHRPSSGAIEIGGTPTEFSSPKAASDAGVQMVYQDLALVDAADIATNLTLGREPLMKGPLGWLGVLDKRAMRREAARELDALGVTTAPVTRAVEMLSGGQRQVVAIARSAVRVASREHGVLLLDEPTAALGYAQTRQVEDLIRRMAQNGIAVVVVTHNLPLCFQVADRIVVMNRGRKVADVATSETDNDSVVGWITGAKAAQEHLRPVA</sequence>
<name>A0A4S4FN33_9MICO</name>
<dbReference type="PANTHER" id="PTHR43790:SF8">
    <property type="entry name" value="SUGAR ABC TRANSPORTER ATP-BINDING PROTEIN"/>
    <property type="match status" value="1"/>
</dbReference>
<dbReference type="InterPro" id="IPR003439">
    <property type="entry name" value="ABC_transporter-like_ATP-bd"/>
</dbReference>
<gene>
    <name evidence="4" type="ORF">E6C64_05965</name>
</gene>
<dbReference type="Proteomes" id="UP000309133">
    <property type="component" value="Unassembled WGS sequence"/>
</dbReference>
<dbReference type="PROSITE" id="PS50893">
    <property type="entry name" value="ABC_TRANSPORTER_2"/>
    <property type="match status" value="1"/>
</dbReference>
<dbReference type="InterPro" id="IPR003593">
    <property type="entry name" value="AAA+_ATPase"/>
</dbReference>
<evidence type="ECO:0000259" key="3">
    <source>
        <dbReference type="PROSITE" id="PS50893"/>
    </source>
</evidence>
<proteinExistence type="predicted"/>
<dbReference type="Gene3D" id="3.40.50.300">
    <property type="entry name" value="P-loop containing nucleotide triphosphate hydrolases"/>
    <property type="match status" value="1"/>
</dbReference>
<comment type="caution">
    <text evidence="4">The sequence shown here is derived from an EMBL/GenBank/DDBJ whole genome shotgun (WGS) entry which is preliminary data.</text>
</comment>
<evidence type="ECO:0000313" key="5">
    <source>
        <dbReference type="Proteomes" id="UP000309133"/>
    </source>
</evidence>
<evidence type="ECO:0000256" key="2">
    <source>
        <dbReference type="ARBA" id="ARBA00022840"/>
    </source>
</evidence>
<evidence type="ECO:0000313" key="4">
    <source>
        <dbReference type="EMBL" id="THG31614.1"/>
    </source>
</evidence>
<dbReference type="CDD" id="cd03216">
    <property type="entry name" value="ABC_Carb_Monos_I"/>
    <property type="match status" value="1"/>
</dbReference>